<feature type="non-terminal residue" evidence="2">
    <location>
        <position position="1"/>
    </location>
</feature>
<feature type="transmembrane region" description="Helical" evidence="1">
    <location>
        <begin position="21"/>
        <end position="42"/>
    </location>
</feature>
<keyword evidence="1" id="KW-0812">Transmembrane</keyword>
<keyword evidence="3" id="KW-1185">Reference proteome</keyword>
<sequence length="63" mass="6640">VGLALASVARYKWLLSLGPSFMLLILFMGFLGGVFLIFVYSVSLVVDPFPEAGGVAVYGTGLV</sequence>
<evidence type="ECO:0000313" key="2">
    <source>
        <dbReference type="EMBL" id="NXU89992.1"/>
    </source>
</evidence>
<dbReference type="Proteomes" id="UP000551443">
    <property type="component" value="Unassembled WGS sequence"/>
</dbReference>
<keyword evidence="1" id="KW-1133">Transmembrane helix</keyword>
<comment type="caution">
    <text evidence="2">The sequence shown here is derived from an EMBL/GenBank/DDBJ whole genome shotgun (WGS) entry which is preliminary data.</text>
</comment>
<name>A0A7L3PHR1_9DEND</name>
<feature type="non-terminal residue" evidence="2">
    <location>
        <position position="63"/>
    </location>
</feature>
<evidence type="ECO:0000256" key="1">
    <source>
        <dbReference type="SAM" id="Phobius"/>
    </source>
</evidence>
<dbReference type="AlphaFoldDB" id="A0A7L3PHR1"/>
<keyword evidence="1" id="KW-0472">Membrane</keyword>
<evidence type="ECO:0000313" key="3">
    <source>
        <dbReference type="Proteomes" id="UP000551443"/>
    </source>
</evidence>
<protein>
    <submittedName>
        <fullName evidence="2">NU6M oxidoreductase</fullName>
    </submittedName>
</protein>
<proteinExistence type="predicted"/>
<organism evidence="2 3">
    <name type="scientific">Xiphorhynchus elegans</name>
    <name type="common">elegant woodcreeper</name>
    <dbReference type="NCBI Taxonomy" id="269412"/>
    <lineage>
        <taxon>Eukaryota</taxon>
        <taxon>Metazoa</taxon>
        <taxon>Chordata</taxon>
        <taxon>Craniata</taxon>
        <taxon>Vertebrata</taxon>
        <taxon>Euteleostomi</taxon>
        <taxon>Archelosauria</taxon>
        <taxon>Archosauria</taxon>
        <taxon>Dinosauria</taxon>
        <taxon>Saurischia</taxon>
        <taxon>Theropoda</taxon>
        <taxon>Coelurosauria</taxon>
        <taxon>Aves</taxon>
        <taxon>Neognathae</taxon>
        <taxon>Neoaves</taxon>
        <taxon>Telluraves</taxon>
        <taxon>Australaves</taxon>
        <taxon>Passeriformes</taxon>
        <taxon>Dendrocolaptidae</taxon>
        <taxon>Xiphorhynchus</taxon>
    </lineage>
</organism>
<dbReference type="EMBL" id="VZUH01005443">
    <property type="protein sequence ID" value="NXU89992.1"/>
    <property type="molecule type" value="Genomic_DNA"/>
</dbReference>
<reference evidence="2 3" key="1">
    <citation type="submission" date="2019-09" db="EMBL/GenBank/DDBJ databases">
        <title>Bird 10,000 Genomes (B10K) Project - Family phase.</title>
        <authorList>
            <person name="Zhang G."/>
        </authorList>
    </citation>
    <scope>NUCLEOTIDE SEQUENCE [LARGE SCALE GENOMIC DNA]</scope>
    <source>
        <strain evidence="2">OUT-0059</strain>
        <tissue evidence="2">Muscle</tissue>
    </source>
</reference>
<gene>
    <name evidence="2" type="primary">Mtnd6_0</name>
    <name evidence="2" type="ORF">XIPELE_R05429</name>
</gene>
<accession>A0A7L3PHR1</accession>